<gene>
    <name evidence="1" type="ORF">EAH89_27300</name>
</gene>
<reference evidence="1 2" key="1">
    <citation type="journal article" date="2019" name="Environ. Microbiol.">
        <title>Species interactions and distinct microbial communities in high Arctic permafrost affected cryosols are associated with the CH4 and CO2 gas fluxes.</title>
        <authorList>
            <person name="Altshuler I."/>
            <person name="Hamel J."/>
            <person name="Turney S."/>
            <person name="Magnuson E."/>
            <person name="Levesque R."/>
            <person name="Greer C."/>
            <person name="Whyte L.G."/>
        </authorList>
    </citation>
    <scope>NUCLEOTIDE SEQUENCE [LARGE SCALE GENOMIC DNA]</scope>
    <source>
        <strain evidence="1 2">S9.3B</strain>
    </source>
</reference>
<sequence length="90" mass="9796">MEVPSLAYSQPVFAAQLQQALLTSLEMYLAETDDPATRCTALHDACERIAEHLSAAPLPCSGEDQWRHPALITAALYAATRQLQDQLADA</sequence>
<evidence type="ECO:0000313" key="1">
    <source>
        <dbReference type="EMBL" id="TPG44305.1"/>
    </source>
</evidence>
<organism evidence="1 2">
    <name type="scientific">Muricoccus nepalensis</name>
    <dbReference type="NCBI Taxonomy" id="1854500"/>
    <lineage>
        <taxon>Bacteria</taxon>
        <taxon>Pseudomonadati</taxon>
        <taxon>Pseudomonadota</taxon>
        <taxon>Alphaproteobacteria</taxon>
        <taxon>Acetobacterales</taxon>
        <taxon>Roseomonadaceae</taxon>
        <taxon>Muricoccus</taxon>
    </lineage>
</organism>
<dbReference type="EMBL" id="RCZP01000053">
    <property type="protein sequence ID" value="TPG44305.1"/>
    <property type="molecule type" value="Genomic_DNA"/>
</dbReference>
<protein>
    <submittedName>
        <fullName evidence="1">Uncharacterized protein</fullName>
    </submittedName>
</protein>
<comment type="caution">
    <text evidence="1">The sequence shown here is derived from an EMBL/GenBank/DDBJ whole genome shotgun (WGS) entry which is preliminary data.</text>
</comment>
<keyword evidence="2" id="KW-1185">Reference proteome</keyword>
<accession>A0A502F264</accession>
<name>A0A502F264_9PROT</name>
<evidence type="ECO:0000313" key="2">
    <source>
        <dbReference type="Proteomes" id="UP000317078"/>
    </source>
</evidence>
<dbReference type="Proteomes" id="UP000317078">
    <property type="component" value="Unassembled WGS sequence"/>
</dbReference>
<proteinExistence type="predicted"/>
<dbReference type="AlphaFoldDB" id="A0A502F264"/>